<accession>A0A172QHE3</accession>
<gene>
    <name evidence="2" type="primary">atp8</name>
</gene>
<keyword evidence="2" id="KW-0496">Mitochondrion</keyword>
<keyword evidence="1" id="KW-0472">Membrane</keyword>
<proteinExistence type="predicted"/>
<keyword evidence="1" id="KW-1133">Transmembrane helix</keyword>
<reference evidence="2" key="1">
    <citation type="submission" date="2016-03" db="EMBL/GenBank/DDBJ databases">
        <title>Comparative mitogenomic analyses of three North American stygobiont amphipods of the genus Stygobromus (Crustacea: Amphipoda).</title>
        <authorList>
            <person name="Aunins A.W."/>
            <person name="King T.L."/>
            <person name="Hobson C.S."/>
            <person name="Nelms D.L."/>
        </authorList>
    </citation>
    <scope>NUCLEOTIDE SEQUENCE</scope>
</reference>
<feature type="transmembrane region" description="Helical" evidence="1">
    <location>
        <begin position="6"/>
        <end position="29"/>
    </location>
</feature>
<geneLocation type="mitochondrion" evidence="2"/>
<evidence type="ECO:0000313" key="2">
    <source>
        <dbReference type="EMBL" id="AND97107.1"/>
    </source>
</evidence>
<evidence type="ECO:0000256" key="1">
    <source>
        <dbReference type="SAM" id="Phobius"/>
    </source>
</evidence>
<sequence>MHQMAPALWLPISMVIFMVLLMVLVMCFFSRLLR</sequence>
<name>A0A172QHE3_9CRUS</name>
<keyword evidence="1" id="KW-0812">Transmembrane</keyword>
<dbReference type="EMBL" id="KU869713">
    <property type="protein sequence ID" value="AND97107.1"/>
    <property type="molecule type" value="Genomic_DNA"/>
</dbReference>
<organism evidence="2">
    <name type="scientific">Stygobromus foliatus</name>
    <dbReference type="NCBI Taxonomy" id="1678291"/>
    <lineage>
        <taxon>Eukaryota</taxon>
        <taxon>Metazoa</taxon>
        <taxon>Ecdysozoa</taxon>
        <taxon>Arthropoda</taxon>
        <taxon>Crustacea</taxon>
        <taxon>Multicrustacea</taxon>
        <taxon>Malacostraca</taxon>
        <taxon>Eumalacostraca</taxon>
        <taxon>Peracarida</taxon>
        <taxon>Amphipoda</taxon>
        <taxon>Senticaudata</taxon>
        <taxon>Gammarida</taxon>
        <taxon>Crangonyctidira</taxon>
        <taxon>Crangonyctoidea</taxon>
        <taxon>Crangonyctidae</taxon>
        <taxon>Stygobromus</taxon>
    </lineage>
</organism>
<dbReference type="AlphaFoldDB" id="A0A172QHE3"/>
<protein>
    <submittedName>
        <fullName evidence="2">ATP synthase F0 subunit 8</fullName>
    </submittedName>
</protein>